<reference evidence="1 2" key="1">
    <citation type="submission" date="2012-11" db="EMBL/GenBank/DDBJ databases">
        <authorList>
            <person name="Linke B."/>
        </authorList>
    </citation>
    <scope>NUCLEOTIDE SEQUENCE [LARGE SCALE GENOMIC DNA]</scope>
    <source>
        <strain evidence="2">CFBP 1232</strain>
    </source>
</reference>
<reference evidence="1 2" key="2">
    <citation type="submission" date="2013-04" db="EMBL/GenBank/DDBJ databases">
        <title>Comparative genomics of 12 strains of Erwinia amylovora identifies a pan-genome with a large conserved core and provides insights into host specificity.</title>
        <authorList>
            <person name="Mann R.A."/>
            <person name="Smits T.H.M."/>
            <person name="Buehlmann A."/>
            <person name="Blom J."/>
            <person name="Goesmann A."/>
            <person name="Frey J.E."/>
            <person name="Plummer K.M."/>
            <person name="Beer S.V."/>
            <person name="Luck J."/>
            <person name="Duffy B."/>
            <person name="Rodoni B."/>
        </authorList>
    </citation>
    <scope>NUCLEOTIDE SEQUENCE [LARGE SCALE GENOMIC DNA]</scope>
    <source>
        <strain evidence="2">CFBP 1232</strain>
    </source>
</reference>
<organism evidence="1 2">
    <name type="scientific">Erwinia amylovora NBRC 12687 = CFBP 1232</name>
    <dbReference type="NCBI Taxonomy" id="1219359"/>
    <lineage>
        <taxon>Bacteria</taxon>
        <taxon>Pseudomonadati</taxon>
        <taxon>Pseudomonadota</taxon>
        <taxon>Gammaproteobacteria</taxon>
        <taxon>Enterobacterales</taxon>
        <taxon>Erwiniaceae</taxon>
        <taxon>Erwinia</taxon>
    </lineage>
</organism>
<gene>
    <name evidence="1" type="ORF">BN437_2633</name>
</gene>
<evidence type="ECO:0000313" key="1">
    <source>
        <dbReference type="EMBL" id="CCO94543.1"/>
    </source>
</evidence>
<evidence type="ECO:0000313" key="2">
    <source>
        <dbReference type="Proteomes" id="UP000013111"/>
    </source>
</evidence>
<name>A0A831EKI0_ERWAM</name>
<dbReference type="Proteomes" id="UP000013111">
    <property type="component" value="Unassembled WGS sequence"/>
</dbReference>
<comment type="caution">
    <text evidence="1">The sequence shown here is derived from an EMBL/GenBank/DDBJ whole genome shotgun (WGS) entry which is preliminary data.</text>
</comment>
<proteinExistence type="predicted"/>
<accession>A0A831EKI0</accession>
<dbReference type="AlphaFoldDB" id="A0A831EKI0"/>
<protein>
    <submittedName>
        <fullName evidence="1">Uncharacterized protein</fullName>
    </submittedName>
</protein>
<dbReference type="EMBL" id="CAPB01000033">
    <property type="protein sequence ID" value="CCO94543.1"/>
    <property type="molecule type" value="Genomic_DNA"/>
</dbReference>
<sequence length="30" mass="3504">MLATSRCSQPDRFSNRMTSDITGYRWQHSA</sequence>